<dbReference type="HOGENOM" id="CLU_679589_0_0_6"/>
<dbReference type="OrthoDB" id="345413at2"/>
<dbReference type="PROSITE" id="PS00041">
    <property type="entry name" value="HTH_ARAC_FAMILY_1"/>
    <property type="match status" value="1"/>
</dbReference>
<evidence type="ECO:0000256" key="4">
    <source>
        <dbReference type="SAM" id="Phobius"/>
    </source>
</evidence>
<evidence type="ECO:0000256" key="1">
    <source>
        <dbReference type="ARBA" id="ARBA00023015"/>
    </source>
</evidence>
<dbReference type="PANTHER" id="PTHR43280:SF27">
    <property type="entry name" value="TRANSCRIPTIONAL REGULATOR MTLR"/>
    <property type="match status" value="1"/>
</dbReference>
<keyword evidence="2" id="KW-0238">DNA-binding</keyword>
<name>B3PD53_CELJU</name>
<sequence length="390" mass="44552">MLDFYKKALVSLLGLLLLSILVGYLCVQRTFLHIPLLPADTSRFPWEAQPETDIYEGGFSSIKIGDTRYSLDFELSVSKQAKHPFSSIALVFKDKRGQPTLVDLSAFTHVSFSVKCSPANVLVFAAFTVAEGVTKPEDFLTYRSPSAFFSCDEQWSRVELDLTRLETPQWWLEMFHLKLSMTDYRLDQVPKILFGSSFQSPMEVASRVQLNELALEGRDWRYLYFLGVFLLVIWGCYGAWFFRRHSQALISDLRSKIQKDRPLVAYQQLSVEPQRDKEQAAILRFMATEYANAELNLDTMVSRIGVSRTRINDILKAELGYTFTGYLNKLRLTEAARLLAGKEDVSIAEIAYLVGYKNVSYFNKLFKEEYGCTPKSFNALYDKTSAASDD</sequence>
<dbReference type="PANTHER" id="PTHR43280">
    <property type="entry name" value="ARAC-FAMILY TRANSCRIPTIONAL REGULATOR"/>
    <property type="match status" value="1"/>
</dbReference>
<feature type="transmembrane region" description="Helical" evidence="4">
    <location>
        <begin position="222"/>
        <end position="242"/>
    </location>
</feature>
<dbReference type="PROSITE" id="PS01124">
    <property type="entry name" value="HTH_ARAC_FAMILY_2"/>
    <property type="match status" value="1"/>
</dbReference>
<dbReference type="AlphaFoldDB" id="B3PD53"/>
<dbReference type="PRINTS" id="PR00032">
    <property type="entry name" value="HTHARAC"/>
</dbReference>
<dbReference type="SUPFAM" id="SSF46689">
    <property type="entry name" value="Homeodomain-like"/>
    <property type="match status" value="1"/>
</dbReference>
<dbReference type="Gene3D" id="1.10.10.60">
    <property type="entry name" value="Homeodomain-like"/>
    <property type="match status" value="2"/>
</dbReference>
<dbReference type="eggNOG" id="COG2207">
    <property type="taxonomic scope" value="Bacteria"/>
</dbReference>
<reference evidence="6 7" key="1">
    <citation type="journal article" date="2008" name="J. Bacteriol.">
        <title>Insights into plant cell wall degradation from the genome sequence of the soil bacterium Cellvibrio japonicus.</title>
        <authorList>
            <person name="Deboy R.T."/>
            <person name="Mongodin E.F."/>
            <person name="Fouts D.E."/>
            <person name="Tailford L.E."/>
            <person name="Khouri H."/>
            <person name="Emerson J.B."/>
            <person name="Mohamoud Y."/>
            <person name="Watkins K."/>
            <person name="Henrissat B."/>
            <person name="Gilbert H.J."/>
            <person name="Nelson K.E."/>
        </authorList>
    </citation>
    <scope>NUCLEOTIDE SEQUENCE [LARGE SCALE GENOMIC DNA]</scope>
    <source>
        <strain evidence="6 7">Ueda107</strain>
    </source>
</reference>
<dbReference type="KEGG" id="cja:CJA_3011"/>
<keyword evidence="4" id="KW-1133">Transmembrane helix</keyword>
<evidence type="ECO:0000313" key="6">
    <source>
        <dbReference type="EMBL" id="ACE85736.1"/>
    </source>
</evidence>
<dbReference type="GO" id="GO:0003700">
    <property type="term" value="F:DNA-binding transcription factor activity"/>
    <property type="evidence" value="ECO:0007669"/>
    <property type="project" value="InterPro"/>
</dbReference>
<proteinExistence type="predicted"/>
<feature type="domain" description="HTH araC/xylS-type" evidence="5">
    <location>
        <begin position="280"/>
        <end position="380"/>
    </location>
</feature>
<keyword evidence="7" id="KW-1185">Reference proteome</keyword>
<accession>B3PD53</accession>
<keyword evidence="4" id="KW-0812">Transmembrane</keyword>
<dbReference type="Proteomes" id="UP000001036">
    <property type="component" value="Chromosome"/>
</dbReference>
<dbReference type="InterPro" id="IPR018062">
    <property type="entry name" value="HTH_AraC-typ_CS"/>
</dbReference>
<dbReference type="GO" id="GO:0043565">
    <property type="term" value="F:sequence-specific DNA binding"/>
    <property type="evidence" value="ECO:0007669"/>
    <property type="project" value="InterPro"/>
</dbReference>
<dbReference type="InterPro" id="IPR020449">
    <property type="entry name" value="Tscrpt_reg_AraC-type_HTH"/>
</dbReference>
<organism evidence="6 7">
    <name type="scientific">Cellvibrio japonicus (strain Ueda107)</name>
    <name type="common">Pseudomonas fluorescens subsp. cellulosa</name>
    <dbReference type="NCBI Taxonomy" id="498211"/>
    <lineage>
        <taxon>Bacteria</taxon>
        <taxon>Pseudomonadati</taxon>
        <taxon>Pseudomonadota</taxon>
        <taxon>Gammaproteobacteria</taxon>
        <taxon>Cellvibrionales</taxon>
        <taxon>Cellvibrionaceae</taxon>
        <taxon>Cellvibrio</taxon>
    </lineage>
</organism>
<keyword evidence="3" id="KW-0804">Transcription</keyword>
<dbReference type="SMART" id="SM00342">
    <property type="entry name" value="HTH_ARAC"/>
    <property type="match status" value="1"/>
</dbReference>
<dbReference type="STRING" id="498211.CJA_3011"/>
<evidence type="ECO:0000313" key="7">
    <source>
        <dbReference type="Proteomes" id="UP000001036"/>
    </source>
</evidence>
<dbReference type="EMBL" id="CP000934">
    <property type="protein sequence ID" value="ACE85736.1"/>
    <property type="molecule type" value="Genomic_DNA"/>
</dbReference>
<dbReference type="RefSeq" id="WP_012488590.1">
    <property type="nucleotide sequence ID" value="NC_010995.1"/>
</dbReference>
<evidence type="ECO:0000259" key="5">
    <source>
        <dbReference type="PROSITE" id="PS01124"/>
    </source>
</evidence>
<keyword evidence="4" id="KW-0472">Membrane</keyword>
<evidence type="ECO:0000256" key="2">
    <source>
        <dbReference type="ARBA" id="ARBA00023125"/>
    </source>
</evidence>
<gene>
    <name evidence="6" type="ordered locus">CJA_3011</name>
</gene>
<evidence type="ECO:0000256" key="3">
    <source>
        <dbReference type="ARBA" id="ARBA00023163"/>
    </source>
</evidence>
<dbReference type="Pfam" id="PF12833">
    <property type="entry name" value="HTH_18"/>
    <property type="match status" value="1"/>
</dbReference>
<keyword evidence="1" id="KW-0805">Transcription regulation</keyword>
<dbReference type="InterPro" id="IPR018060">
    <property type="entry name" value="HTH_AraC"/>
</dbReference>
<protein>
    <submittedName>
        <fullName evidence="6">Transcriptional regulator, AraC family domain protein</fullName>
    </submittedName>
</protein>
<dbReference type="InterPro" id="IPR009057">
    <property type="entry name" value="Homeodomain-like_sf"/>
</dbReference>